<reference evidence="6 7" key="1">
    <citation type="journal article" date="2013" name="Nature">
        <title>Anaerobic oxidation of methane coupled to nitrate reduction in a novel archaeal lineage.</title>
        <authorList>
            <person name="Haroon M.F."/>
            <person name="Hu S."/>
            <person name="Shi Y."/>
            <person name="Imelfort M."/>
            <person name="Keller J."/>
            <person name="Hugenholtz P."/>
            <person name="Yuan Z."/>
            <person name="Tyson G.W."/>
        </authorList>
    </citation>
    <scope>NUCLEOTIDE SEQUENCE [LARGE SCALE GENOMIC DNA]</scope>
    <source>
        <strain evidence="6 7">ANME-2d</strain>
    </source>
</reference>
<dbReference type="EMBL" id="JMIY01000001">
    <property type="protein sequence ID" value="KCZ73141.1"/>
    <property type="molecule type" value="Genomic_DNA"/>
</dbReference>
<keyword evidence="1" id="KW-0949">S-adenosyl-L-methionine</keyword>
<dbReference type="SUPFAM" id="SSF102114">
    <property type="entry name" value="Radical SAM enzymes"/>
    <property type="match status" value="1"/>
</dbReference>
<dbReference type="Gene3D" id="3.20.20.70">
    <property type="entry name" value="Aldolase class I"/>
    <property type="match status" value="1"/>
</dbReference>
<feature type="domain" description="Radical SAM core" evidence="5">
    <location>
        <begin position="1"/>
        <end position="205"/>
    </location>
</feature>
<name>A0A062V209_9EURY</name>
<sequence length="265" mass="28944">MCKHCGGKLLERLIPATTCQELERKALLLHRQGAKGILLTGGCDRYGAVPIDRFIPAIRAIKEKTDLILIAHTGFISYKEAKALKGSGLDGIGFDVIGDVSTAREVYGLEVSEKEYIESLRAIEDSGIMVFPHVCVGLHFGDLRGEFHALELIREIKPETIIITGLMPVAGTPMAHIKPEPSDFEKVIKRAIEMFQEIPIVLGCAHSSGKDREEIEKIALKSGVSGIAAPTMKITGFAHESGYEIHYYGTCCGLVPCEKTRILIS</sequence>
<evidence type="ECO:0000256" key="3">
    <source>
        <dbReference type="ARBA" id="ARBA00023004"/>
    </source>
</evidence>
<keyword evidence="7" id="KW-1185">Reference proteome</keyword>
<dbReference type="GO" id="GO:0003824">
    <property type="term" value="F:catalytic activity"/>
    <property type="evidence" value="ECO:0007669"/>
    <property type="project" value="InterPro"/>
</dbReference>
<proteinExistence type="predicted"/>
<dbReference type="CDD" id="cd01335">
    <property type="entry name" value="Radical_SAM"/>
    <property type="match status" value="1"/>
</dbReference>
<dbReference type="PANTHER" id="PTHR43288:SF2">
    <property type="entry name" value="RADICAL SAM CORE DOMAIN-CONTAINING PROTEIN"/>
    <property type="match status" value="1"/>
</dbReference>
<dbReference type="Proteomes" id="UP000027153">
    <property type="component" value="Unassembled WGS sequence"/>
</dbReference>
<dbReference type="InterPro" id="IPR013785">
    <property type="entry name" value="Aldolase_TIM"/>
</dbReference>
<accession>A0A062V209</accession>
<evidence type="ECO:0000259" key="5">
    <source>
        <dbReference type="PROSITE" id="PS51918"/>
    </source>
</evidence>
<comment type="caution">
    <text evidence="6">The sequence shown here is derived from an EMBL/GenBank/DDBJ whole genome shotgun (WGS) entry which is preliminary data.</text>
</comment>
<keyword evidence="2" id="KW-0479">Metal-binding</keyword>
<dbReference type="InterPro" id="IPR007197">
    <property type="entry name" value="rSAM"/>
</dbReference>
<keyword evidence="4" id="KW-0411">Iron-sulfur</keyword>
<evidence type="ECO:0000256" key="2">
    <source>
        <dbReference type="ARBA" id="ARBA00022723"/>
    </source>
</evidence>
<evidence type="ECO:0000256" key="4">
    <source>
        <dbReference type="ARBA" id="ARBA00023014"/>
    </source>
</evidence>
<dbReference type="InterPro" id="IPR006638">
    <property type="entry name" value="Elp3/MiaA/NifB-like_rSAM"/>
</dbReference>
<gene>
    <name evidence="6" type="ORF">ANME2D_00200</name>
</gene>
<protein>
    <submittedName>
        <fullName evidence="6">Biotin synthetase-like uncharacterized protein</fullName>
    </submittedName>
</protein>
<organism evidence="6 7">
    <name type="scientific">Candidatus Methanoperedens nitratireducens</name>
    <dbReference type="NCBI Taxonomy" id="1392998"/>
    <lineage>
        <taxon>Archaea</taxon>
        <taxon>Methanobacteriati</taxon>
        <taxon>Methanobacteriota</taxon>
        <taxon>Stenosarchaea group</taxon>
        <taxon>Methanomicrobia</taxon>
        <taxon>Methanosarcinales</taxon>
        <taxon>ANME-2 cluster</taxon>
        <taxon>Candidatus Methanoperedentaceae</taxon>
        <taxon>Candidatus Methanoperedens</taxon>
    </lineage>
</organism>
<dbReference type="RefSeq" id="WP_048088345.1">
    <property type="nucleotide sequence ID" value="NZ_JMIY01000001.1"/>
</dbReference>
<evidence type="ECO:0000313" key="6">
    <source>
        <dbReference type="EMBL" id="KCZ73141.1"/>
    </source>
</evidence>
<dbReference type="GO" id="GO:0051536">
    <property type="term" value="F:iron-sulfur cluster binding"/>
    <property type="evidence" value="ECO:0007669"/>
    <property type="project" value="UniProtKB-KW"/>
</dbReference>
<evidence type="ECO:0000313" key="7">
    <source>
        <dbReference type="Proteomes" id="UP000027153"/>
    </source>
</evidence>
<dbReference type="PROSITE" id="PS51918">
    <property type="entry name" value="RADICAL_SAM"/>
    <property type="match status" value="1"/>
</dbReference>
<evidence type="ECO:0000256" key="1">
    <source>
        <dbReference type="ARBA" id="ARBA00022691"/>
    </source>
</evidence>
<keyword evidence="3" id="KW-0408">Iron</keyword>
<dbReference type="OrthoDB" id="35347at2157"/>
<dbReference type="SMART" id="SM00729">
    <property type="entry name" value="Elp3"/>
    <property type="match status" value="1"/>
</dbReference>
<dbReference type="InterPro" id="IPR058240">
    <property type="entry name" value="rSAM_sf"/>
</dbReference>
<dbReference type="AlphaFoldDB" id="A0A062V209"/>
<dbReference type="PANTHER" id="PTHR43288">
    <property type="entry name" value="BIOTIN SYNTHASE-RELATED PROTEIN, RADICAL SAM SUPERFAMILY"/>
    <property type="match status" value="1"/>
</dbReference>
<dbReference type="GO" id="GO:0046872">
    <property type="term" value="F:metal ion binding"/>
    <property type="evidence" value="ECO:0007669"/>
    <property type="project" value="UniProtKB-KW"/>
</dbReference>